<comment type="caution">
    <text evidence="2">The sequence shown here is derived from an EMBL/GenBank/DDBJ whole genome shotgun (WGS) entry which is preliminary data.</text>
</comment>
<reference evidence="2" key="1">
    <citation type="submission" date="2022-12" db="EMBL/GenBank/DDBJ databases">
        <authorList>
            <person name="Petersen C."/>
        </authorList>
    </citation>
    <scope>NUCLEOTIDE SEQUENCE</scope>
    <source>
        <strain evidence="2">IBT 15544</strain>
    </source>
</reference>
<dbReference type="GO" id="GO:0072330">
    <property type="term" value="P:monocarboxylic acid biosynthetic process"/>
    <property type="evidence" value="ECO:0007669"/>
    <property type="project" value="UniProtKB-ARBA"/>
</dbReference>
<reference evidence="2" key="2">
    <citation type="journal article" date="2023" name="IMA Fungus">
        <title>Comparative genomic study of the Penicillium genus elucidates a diverse pangenome and 15 lateral gene transfer events.</title>
        <authorList>
            <person name="Petersen C."/>
            <person name="Sorensen T."/>
            <person name="Nielsen M.R."/>
            <person name="Sondergaard T.E."/>
            <person name="Sorensen J.L."/>
            <person name="Fitzpatrick D.A."/>
            <person name="Frisvad J.C."/>
            <person name="Nielsen K.L."/>
        </authorList>
    </citation>
    <scope>NUCLEOTIDE SEQUENCE</scope>
    <source>
        <strain evidence="2">IBT 15544</strain>
    </source>
</reference>
<dbReference type="RefSeq" id="XP_058309260.1">
    <property type="nucleotide sequence ID" value="XM_058452722.1"/>
</dbReference>
<gene>
    <name evidence="2" type="ORF">N7498_005660</name>
</gene>
<keyword evidence="3" id="KW-1185">Reference proteome</keyword>
<dbReference type="InterPro" id="IPR002018">
    <property type="entry name" value="CarbesteraseB"/>
</dbReference>
<dbReference type="Gene3D" id="3.40.50.1820">
    <property type="entry name" value="alpha/beta hydrolase"/>
    <property type="match status" value="1"/>
</dbReference>
<dbReference type="GO" id="GO:0017000">
    <property type="term" value="P:antibiotic biosynthetic process"/>
    <property type="evidence" value="ECO:0007669"/>
    <property type="project" value="UniProtKB-ARBA"/>
</dbReference>
<dbReference type="EMBL" id="JAPQKR010000012">
    <property type="protein sequence ID" value="KAJ5204781.1"/>
    <property type="molecule type" value="Genomic_DNA"/>
</dbReference>
<dbReference type="AlphaFoldDB" id="A0A9W9MNW9"/>
<evidence type="ECO:0000313" key="2">
    <source>
        <dbReference type="EMBL" id="KAJ5204781.1"/>
    </source>
</evidence>
<feature type="domain" description="Carboxylesterase type B" evidence="1">
    <location>
        <begin position="42"/>
        <end position="330"/>
    </location>
</feature>
<dbReference type="GeneID" id="83180023"/>
<proteinExistence type="predicted"/>
<dbReference type="Proteomes" id="UP001150904">
    <property type="component" value="Unassembled WGS sequence"/>
</dbReference>
<dbReference type="InterPro" id="IPR029058">
    <property type="entry name" value="AB_hydrolase_fold"/>
</dbReference>
<dbReference type="SUPFAM" id="SSF53474">
    <property type="entry name" value="alpha/beta-Hydrolases"/>
    <property type="match status" value="1"/>
</dbReference>
<dbReference type="PANTHER" id="PTHR11559">
    <property type="entry name" value="CARBOXYLESTERASE"/>
    <property type="match status" value="1"/>
</dbReference>
<protein>
    <recommendedName>
        <fullName evidence="1">Carboxylesterase type B domain-containing protein</fullName>
    </recommendedName>
</protein>
<evidence type="ECO:0000259" key="1">
    <source>
        <dbReference type="Pfam" id="PF00135"/>
    </source>
</evidence>
<name>A0A9W9MNW9_9EURO</name>
<sequence>MHSLPVIIHPIQFPRSACQLQQPLSCPRGAIKVLKLENNLIHARGIPYAKANRFEAPQPADEWTVARDCTERASICPQLPSRLESVMGPLTKGHSQSENCLHLSVTAPTDATSAPVMVWLHGGAYISGGGDLDCYQPVDLAKRGIVCVTVTYRLGVFGYLGLEGISPANLGLLDQRAALQWIQNNISVFGGNPDNVTMVGQSAGADSIICLMVAEGTAGLFHRAILLSPPLRELKERTPTASLLSRKAEQLFIKDSREMSVDELLGVQKKLLLSPVKTQVMLFAPTLGSDPLPMEQDFDRKLSEVAKDIPILIGWTAQDGRPFASMMGPQSLLKLPIIGSYVESLGTWYITHSYFKWPCQRFQEQVLQAGGTSTSYSFGWAGEGNPLGSCHCIDIPFVLGMEDAFKAAPMLAGATTGEDIARIGSDLKDLWTSFANGNKLKNGVHIELDSDFVLSKDIFVN</sequence>
<organism evidence="2 3">
    <name type="scientific">Penicillium cinerascens</name>
    <dbReference type="NCBI Taxonomy" id="70096"/>
    <lineage>
        <taxon>Eukaryota</taxon>
        <taxon>Fungi</taxon>
        <taxon>Dikarya</taxon>
        <taxon>Ascomycota</taxon>
        <taxon>Pezizomycotina</taxon>
        <taxon>Eurotiomycetes</taxon>
        <taxon>Eurotiomycetidae</taxon>
        <taxon>Eurotiales</taxon>
        <taxon>Aspergillaceae</taxon>
        <taxon>Penicillium</taxon>
    </lineage>
</organism>
<dbReference type="Pfam" id="PF00135">
    <property type="entry name" value="COesterase"/>
    <property type="match status" value="1"/>
</dbReference>
<evidence type="ECO:0000313" key="3">
    <source>
        <dbReference type="Proteomes" id="UP001150904"/>
    </source>
</evidence>
<dbReference type="InterPro" id="IPR050309">
    <property type="entry name" value="Type-B_Carboxylest/Lipase"/>
</dbReference>
<accession>A0A9W9MNW9</accession>
<dbReference type="OrthoDB" id="408631at2759"/>